<dbReference type="Pfam" id="PF02321">
    <property type="entry name" value="OEP"/>
    <property type="match status" value="1"/>
</dbReference>
<keyword evidence="10" id="KW-1185">Reference proteome</keyword>
<dbReference type="OrthoDB" id="654853at2"/>
<dbReference type="GO" id="GO:0015562">
    <property type="term" value="F:efflux transmembrane transporter activity"/>
    <property type="evidence" value="ECO:0007669"/>
    <property type="project" value="InterPro"/>
</dbReference>
<dbReference type="InterPro" id="IPR051906">
    <property type="entry name" value="TolC-like"/>
</dbReference>
<evidence type="ECO:0000313" key="9">
    <source>
        <dbReference type="EMBL" id="ATL46190.1"/>
    </source>
</evidence>
<feature type="signal peptide" evidence="8">
    <location>
        <begin position="1"/>
        <end position="21"/>
    </location>
</feature>
<gene>
    <name evidence="9" type="ORF">COR50_02850</name>
</gene>
<dbReference type="RefSeq" id="WP_098192579.1">
    <property type="nucleotide sequence ID" value="NZ_CP023777.1"/>
</dbReference>
<dbReference type="GO" id="GO:0015288">
    <property type="term" value="F:porin activity"/>
    <property type="evidence" value="ECO:0007669"/>
    <property type="project" value="TreeGrafter"/>
</dbReference>
<evidence type="ECO:0000256" key="1">
    <source>
        <dbReference type="ARBA" id="ARBA00004442"/>
    </source>
</evidence>
<proteinExistence type="inferred from homology"/>
<dbReference type="GO" id="GO:1990281">
    <property type="term" value="C:efflux pump complex"/>
    <property type="evidence" value="ECO:0007669"/>
    <property type="project" value="TreeGrafter"/>
</dbReference>
<dbReference type="Proteomes" id="UP000220133">
    <property type="component" value="Chromosome"/>
</dbReference>
<dbReference type="SUPFAM" id="SSF56954">
    <property type="entry name" value="Outer membrane efflux proteins (OEP)"/>
    <property type="match status" value="1"/>
</dbReference>
<reference evidence="9 10" key="1">
    <citation type="submission" date="2017-10" db="EMBL/GenBank/DDBJ databases">
        <title>Paenichitinophaga pekingensis gen. nov., sp. nov., isolated from activated sludge.</title>
        <authorList>
            <person name="Jin D."/>
            <person name="Kong X."/>
            <person name="Deng Y."/>
            <person name="Bai Z."/>
        </authorList>
    </citation>
    <scope>NUCLEOTIDE SEQUENCE [LARGE SCALE GENOMIC DNA]</scope>
    <source>
        <strain evidence="9 10">13</strain>
    </source>
</reference>
<dbReference type="KEGG" id="cbae:COR50_02850"/>
<keyword evidence="5" id="KW-0812">Transmembrane</keyword>
<keyword evidence="8" id="KW-0732">Signal</keyword>
<organism evidence="9 10">
    <name type="scientific">Chitinophaga caeni</name>
    <dbReference type="NCBI Taxonomy" id="2029983"/>
    <lineage>
        <taxon>Bacteria</taxon>
        <taxon>Pseudomonadati</taxon>
        <taxon>Bacteroidota</taxon>
        <taxon>Chitinophagia</taxon>
        <taxon>Chitinophagales</taxon>
        <taxon>Chitinophagaceae</taxon>
        <taxon>Chitinophaga</taxon>
    </lineage>
</organism>
<name>A0A291QQG0_9BACT</name>
<evidence type="ECO:0000256" key="7">
    <source>
        <dbReference type="ARBA" id="ARBA00023237"/>
    </source>
</evidence>
<protein>
    <submittedName>
        <fullName evidence="9">Transporter</fullName>
    </submittedName>
</protein>
<sequence>MQKKMRTLLLLALMPFYGSYAQKLLSLKDAVAIAVQNYGTIQAKQNYAGASKALEQQAKRDYLPNLNFSFQQDYGTVNGQNGPLYGFGGLGAASSGLPLDHQNWNAAFGALYLANMNWEFFSFGKAKGKIKVANAVAEMDQGDLEQEIFQHKIKVASAYLNLLAAHQLTYSYQKNLDRADTVRRIVVTRALNGLVAGVDSSQANADYANAYISYTRSRDQEQQLQNDLMQLLGITSEQFNYGLDTTLITRVPVAFADDVDISNHPVLAYQQQRLAVSKAQKHYLESMYYPSFSLVGIIQTRGSGFNSGYSQDQTDFTRDYWQGIKPTRTNYLFGVGMTWNITQPFRVSKQVKSQDYITKGLEAEYELYSQKIKAQLELSSTKIRNALNVYNQAPVQVKAASDAFNQRTALYKNGLTNLVNVSQALYVLIRAETDQDIANSNVWQALLLRAAAAGNYDLFDSQL</sequence>
<evidence type="ECO:0000256" key="3">
    <source>
        <dbReference type="ARBA" id="ARBA00022448"/>
    </source>
</evidence>
<dbReference type="InterPro" id="IPR003423">
    <property type="entry name" value="OMP_efflux"/>
</dbReference>
<accession>A0A291QQG0</accession>
<dbReference type="GO" id="GO:0009279">
    <property type="term" value="C:cell outer membrane"/>
    <property type="evidence" value="ECO:0007669"/>
    <property type="project" value="UniProtKB-SubCell"/>
</dbReference>
<dbReference type="AlphaFoldDB" id="A0A291QQG0"/>
<comment type="subcellular location">
    <subcellularLocation>
        <location evidence="1">Cell outer membrane</location>
    </subcellularLocation>
</comment>
<evidence type="ECO:0000313" key="10">
    <source>
        <dbReference type="Proteomes" id="UP000220133"/>
    </source>
</evidence>
<evidence type="ECO:0000256" key="2">
    <source>
        <dbReference type="ARBA" id="ARBA00007613"/>
    </source>
</evidence>
<dbReference type="EMBL" id="CP023777">
    <property type="protein sequence ID" value="ATL46190.1"/>
    <property type="molecule type" value="Genomic_DNA"/>
</dbReference>
<keyword evidence="7" id="KW-0998">Cell outer membrane</keyword>
<feature type="chain" id="PRO_5012990909" evidence="8">
    <location>
        <begin position="22"/>
        <end position="463"/>
    </location>
</feature>
<evidence type="ECO:0000256" key="8">
    <source>
        <dbReference type="SAM" id="SignalP"/>
    </source>
</evidence>
<keyword evidence="6" id="KW-0472">Membrane</keyword>
<dbReference type="PANTHER" id="PTHR30026:SF20">
    <property type="entry name" value="OUTER MEMBRANE PROTEIN TOLC"/>
    <property type="match status" value="1"/>
</dbReference>
<evidence type="ECO:0000256" key="6">
    <source>
        <dbReference type="ARBA" id="ARBA00023136"/>
    </source>
</evidence>
<evidence type="ECO:0000256" key="4">
    <source>
        <dbReference type="ARBA" id="ARBA00022452"/>
    </source>
</evidence>
<evidence type="ECO:0000256" key="5">
    <source>
        <dbReference type="ARBA" id="ARBA00022692"/>
    </source>
</evidence>
<keyword evidence="3" id="KW-0813">Transport</keyword>
<dbReference type="PANTHER" id="PTHR30026">
    <property type="entry name" value="OUTER MEMBRANE PROTEIN TOLC"/>
    <property type="match status" value="1"/>
</dbReference>
<keyword evidence="4" id="KW-1134">Transmembrane beta strand</keyword>
<comment type="similarity">
    <text evidence="2">Belongs to the outer membrane factor (OMF) (TC 1.B.17) family.</text>
</comment>
<dbReference type="Gene3D" id="1.20.1600.10">
    <property type="entry name" value="Outer membrane efflux proteins (OEP)"/>
    <property type="match status" value="1"/>
</dbReference>